<reference evidence="2" key="1">
    <citation type="journal article" date="2020" name="Stud. Mycol.">
        <title>101 Dothideomycetes genomes: a test case for predicting lifestyles and emergence of pathogens.</title>
        <authorList>
            <person name="Haridas S."/>
            <person name="Albert R."/>
            <person name="Binder M."/>
            <person name="Bloem J."/>
            <person name="Labutti K."/>
            <person name="Salamov A."/>
            <person name="Andreopoulos B."/>
            <person name="Baker S."/>
            <person name="Barry K."/>
            <person name="Bills G."/>
            <person name="Bluhm B."/>
            <person name="Cannon C."/>
            <person name="Castanera R."/>
            <person name="Culley D."/>
            <person name="Daum C."/>
            <person name="Ezra D."/>
            <person name="Gonzalez J."/>
            <person name="Henrissat B."/>
            <person name="Kuo A."/>
            <person name="Liang C."/>
            <person name="Lipzen A."/>
            <person name="Lutzoni F."/>
            <person name="Magnuson J."/>
            <person name="Mondo S."/>
            <person name="Nolan M."/>
            <person name="Ohm R."/>
            <person name="Pangilinan J."/>
            <person name="Park H.-J."/>
            <person name="Ramirez L."/>
            <person name="Alfaro M."/>
            <person name="Sun H."/>
            <person name="Tritt A."/>
            <person name="Yoshinaga Y."/>
            <person name="Zwiers L.-H."/>
            <person name="Turgeon B."/>
            <person name="Goodwin S."/>
            <person name="Spatafora J."/>
            <person name="Crous P."/>
            <person name="Grigoriev I."/>
        </authorList>
    </citation>
    <scope>NUCLEOTIDE SEQUENCE</scope>
    <source>
        <strain evidence="2">CBS 116435</strain>
    </source>
</reference>
<feature type="compositionally biased region" description="Basic and acidic residues" evidence="1">
    <location>
        <begin position="70"/>
        <end position="95"/>
    </location>
</feature>
<name>A0A9P4UNV0_9PEZI</name>
<proteinExistence type="predicted"/>
<feature type="region of interest" description="Disordered" evidence="1">
    <location>
        <begin position="55"/>
        <end position="104"/>
    </location>
</feature>
<sequence length="274" mass="30656">MPFSQYQPKCNLAPAHQMSEHPIWWRSFSSSAKRSRRSSTDSSFSCSTSASIAMATTSTMVGKPSMETLGPRESDKETVIHNDDKESMTRTESHSRLSRATAEAKERAKSNLRLVRFDIFQNANKRTQRLIDDTLDLLSRASYMQKRERISRVVAAYAEREKARPQISSPIMIMDSDGTWQTKCNNQASKNIKQMAAEVIPTLQQLSALAPCLTRGAGLEIVREIDEIAELIAKVREGVRKAVIDGAVGHEPNQYSHHQSSSATYGNAFRTQFA</sequence>
<accession>A0A9P4UNV0</accession>
<organism evidence="2 3">
    <name type="scientific">Polychaeton citri CBS 116435</name>
    <dbReference type="NCBI Taxonomy" id="1314669"/>
    <lineage>
        <taxon>Eukaryota</taxon>
        <taxon>Fungi</taxon>
        <taxon>Dikarya</taxon>
        <taxon>Ascomycota</taxon>
        <taxon>Pezizomycotina</taxon>
        <taxon>Dothideomycetes</taxon>
        <taxon>Dothideomycetidae</taxon>
        <taxon>Capnodiales</taxon>
        <taxon>Capnodiaceae</taxon>
        <taxon>Polychaeton</taxon>
    </lineage>
</organism>
<evidence type="ECO:0000256" key="1">
    <source>
        <dbReference type="SAM" id="MobiDB-lite"/>
    </source>
</evidence>
<evidence type="ECO:0000313" key="2">
    <source>
        <dbReference type="EMBL" id="KAF2722757.1"/>
    </source>
</evidence>
<gene>
    <name evidence="2" type="ORF">K431DRAFT_38799</name>
</gene>
<evidence type="ECO:0000313" key="3">
    <source>
        <dbReference type="Proteomes" id="UP000799441"/>
    </source>
</evidence>
<dbReference type="AlphaFoldDB" id="A0A9P4UNV0"/>
<protein>
    <submittedName>
        <fullName evidence="2">Uncharacterized protein</fullName>
    </submittedName>
</protein>
<keyword evidence="3" id="KW-1185">Reference proteome</keyword>
<comment type="caution">
    <text evidence="2">The sequence shown here is derived from an EMBL/GenBank/DDBJ whole genome shotgun (WGS) entry which is preliminary data.</text>
</comment>
<dbReference type="EMBL" id="MU003780">
    <property type="protein sequence ID" value="KAF2722757.1"/>
    <property type="molecule type" value="Genomic_DNA"/>
</dbReference>
<dbReference type="Proteomes" id="UP000799441">
    <property type="component" value="Unassembled WGS sequence"/>
</dbReference>